<evidence type="ECO:0000313" key="2">
    <source>
        <dbReference type="Proteomes" id="UP001370348"/>
    </source>
</evidence>
<dbReference type="RefSeq" id="WP_394826518.1">
    <property type="nucleotide sequence ID" value="NZ_CP089984.1"/>
</dbReference>
<sequence length="302" mass="31629">MKRLPISFVGLAVVGALGCSGEVAPSDDENVGISEEQALEAGYARTPFGLIHPSCIHEVSDEASIAEPLAPCAYPRVQRSDVDRSFGNKPPPPATNGWVEASWGGLTTPANYMRAQFKVPAAPRTQSSQLLYFFPSLEPSNGSAIVQPVLQWGTSPAGGGRSWGIASWYVDNAGNAQHSTLRAVSSGDVIDGIMEGTACTSAGVCTWKITATDVNTGASTVLNTRAGSRAYTQAQGGVMEAYGLSSCGQYPGDSGIVFSSIVVRKDTTTLNPAYRQRVFSVSPACGFGVDIGSAQHTLRYAN</sequence>
<accession>A0ABZ2M4A3</accession>
<protein>
    <recommendedName>
        <fullName evidence="3">Secreted protein</fullName>
    </recommendedName>
</protein>
<organism evidence="1 2">
    <name type="scientific">Pendulispora albinea</name>
    <dbReference type="NCBI Taxonomy" id="2741071"/>
    <lineage>
        <taxon>Bacteria</taxon>
        <taxon>Pseudomonadati</taxon>
        <taxon>Myxococcota</taxon>
        <taxon>Myxococcia</taxon>
        <taxon>Myxococcales</taxon>
        <taxon>Sorangiineae</taxon>
        <taxon>Pendulisporaceae</taxon>
        <taxon>Pendulispora</taxon>
    </lineage>
</organism>
<evidence type="ECO:0008006" key="3">
    <source>
        <dbReference type="Google" id="ProtNLM"/>
    </source>
</evidence>
<reference evidence="1 2" key="1">
    <citation type="submission" date="2021-12" db="EMBL/GenBank/DDBJ databases">
        <title>Discovery of the Pendulisporaceae a myxobacterial family with distinct sporulation behavior and unique specialized metabolism.</title>
        <authorList>
            <person name="Garcia R."/>
            <person name="Popoff A."/>
            <person name="Bader C.D."/>
            <person name="Loehr J."/>
            <person name="Walesch S."/>
            <person name="Walt C."/>
            <person name="Boldt J."/>
            <person name="Bunk B."/>
            <person name="Haeckl F.J.F.P.J."/>
            <person name="Gunesch A.P."/>
            <person name="Birkelbach J."/>
            <person name="Nuebel U."/>
            <person name="Pietschmann T."/>
            <person name="Bach T."/>
            <person name="Mueller R."/>
        </authorList>
    </citation>
    <scope>NUCLEOTIDE SEQUENCE [LARGE SCALE GENOMIC DNA]</scope>
    <source>
        <strain evidence="1 2">MSr11954</strain>
    </source>
</reference>
<dbReference type="Proteomes" id="UP001370348">
    <property type="component" value="Chromosome"/>
</dbReference>
<gene>
    <name evidence="1" type="ORF">LZC94_06350</name>
</gene>
<proteinExistence type="predicted"/>
<dbReference type="EMBL" id="CP089984">
    <property type="protein sequence ID" value="WXB16888.1"/>
    <property type="molecule type" value="Genomic_DNA"/>
</dbReference>
<evidence type="ECO:0000313" key="1">
    <source>
        <dbReference type="EMBL" id="WXB16888.1"/>
    </source>
</evidence>
<name>A0ABZ2M4A3_9BACT</name>
<dbReference type="PROSITE" id="PS51257">
    <property type="entry name" value="PROKAR_LIPOPROTEIN"/>
    <property type="match status" value="1"/>
</dbReference>
<keyword evidence="2" id="KW-1185">Reference proteome</keyword>